<dbReference type="GO" id="GO:0000064">
    <property type="term" value="F:L-ornithine transmembrane transporter activity"/>
    <property type="evidence" value="ECO:0007669"/>
    <property type="project" value="TreeGrafter"/>
</dbReference>
<feature type="repeat" description="Solcar" evidence="9">
    <location>
        <begin position="36"/>
        <end position="123"/>
    </location>
</feature>
<evidence type="ECO:0000256" key="4">
    <source>
        <dbReference type="ARBA" id="ARBA00022692"/>
    </source>
</evidence>
<evidence type="ECO:0000313" key="12">
    <source>
        <dbReference type="EMBL" id="KAG2226872.1"/>
    </source>
</evidence>
<keyword evidence="8 9" id="KW-0472">Membrane</keyword>
<evidence type="ECO:0000256" key="2">
    <source>
        <dbReference type="ARBA" id="ARBA00006375"/>
    </source>
</evidence>
<evidence type="ECO:0000256" key="7">
    <source>
        <dbReference type="ARBA" id="ARBA00023128"/>
    </source>
</evidence>
<feature type="repeat" description="Solcar" evidence="9">
    <location>
        <begin position="148"/>
        <end position="250"/>
    </location>
</feature>
<dbReference type="PANTHER" id="PTHR45624:SF31">
    <property type="entry name" value="MITOCHONDRIAL ORNITHINE TRANSPORTER 1"/>
    <property type="match status" value="1"/>
</dbReference>
<keyword evidence="13" id="KW-1185">Reference proteome</keyword>
<evidence type="ECO:0000313" key="13">
    <source>
        <dbReference type="Proteomes" id="UP000646827"/>
    </source>
</evidence>
<evidence type="ECO:0000256" key="9">
    <source>
        <dbReference type="PROSITE-ProRule" id="PRU00282"/>
    </source>
</evidence>
<evidence type="ECO:0000256" key="1">
    <source>
        <dbReference type="ARBA" id="ARBA00004225"/>
    </source>
</evidence>
<comment type="subcellular location">
    <subcellularLocation>
        <location evidence="1">Mitochondrion membrane</location>
        <topology evidence="1">Multi-pass membrane protein</topology>
    </subcellularLocation>
</comment>
<evidence type="ECO:0008006" key="14">
    <source>
        <dbReference type="Google" id="ProtNLM"/>
    </source>
</evidence>
<dbReference type="AlphaFoldDB" id="A0A8H7SEV6"/>
<evidence type="ECO:0000256" key="5">
    <source>
        <dbReference type="ARBA" id="ARBA00022737"/>
    </source>
</evidence>
<organism evidence="12 13">
    <name type="scientific">Circinella minor</name>
    <dbReference type="NCBI Taxonomy" id="1195481"/>
    <lineage>
        <taxon>Eukaryota</taxon>
        <taxon>Fungi</taxon>
        <taxon>Fungi incertae sedis</taxon>
        <taxon>Mucoromycota</taxon>
        <taxon>Mucoromycotina</taxon>
        <taxon>Mucoromycetes</taxon>
        <taxon>Mucorales</taxon>
        <taxon>Lichtheimiaceae</taxon>
        <taxon>Circinella</taxon>
    </lineage>
</organism>
<feature type="region of interest" description="Disordered" evidence="11">
    <location>
        <begin position="1"/>
        <end position="29"/>
    </location>
</feature>
<dbReference type="Proteomes" id="UP000646827">
    <property type="component" value="Unassembled WGS sequence"/>
</dbReference>
<protein>
    <recommendedName>
        <fullName evidence="14">Mitochondrial carrier</fullName>
    </recommendedName>
</protein>
<accession>A0A8H7SEV6</accession>
<dbReference type="InterPro" id="IPR002067">
    <property type="entry name" value="MCP"/>
</dbReference>
<evidence type="ECO:0000256" key="6">
    <source>
        <dbReference type="ARBA" id="ARBA00022989"/>
    </source>
</evidence>
<keyword evidence="5" id="KW-0677">Repeat</keyword>
<dbReference type="PRINTS" id="PR00926">
    <property type="entry name" value="MITOCARRIER"/>
</dbReference>
<dbReference type="EMBL" id="JAEPRB010000012">
    <property type="protein sequence ID" value="KAG2226872.1"/>
    <property type="molecule type" value="Genomic_DNA"/>
</dbReference>
<dbReference type="OrthoDB" id="2139348at2759"/>
<evidence type="ECO:0000256" key="11">
    <source>
        <dbReference type="SAM" id="MobiDB-lite"/>
    </source>
</evidence>
<comment type="similarity">
    <text evidence="2 10">Belongs to the mitochondrial carrier (TC 2.A.29) family.</text>
</comment>
<dbReference type="GO" id="GO:1990575">
    <property type="term" value="P:mitochondrial L-ornithine transmembrane transport"/>
    <property type="evidence" value="ECO:0007669"/>
    <property type="project" value="TreeGrafter"/>
</dbReference>
<gene>
    <name evidence="12" type="ORF">INT45_010151</name>
</gene>
<evidence type="ECO:0000256" key="3">
    <source>
        <dbReference type="ARBA" id="ARBA00022448"/>
    </source>
</evidence>
<feature type="compositionally biased region" description="Polar residues" evidence="11">
    <location>
        <begin position="1"/>
        <end position="21"/>
    </location>
</feature>
<dbReference type="InterPro" id="IPR023395">
    <property type="entry name" value="MCP_dom_sf"/>
</dbReference>
<dbReference type="Gene3D" id="1.50.40.10">
    <property type="entry name" value="Mitochondrial carrier domain"/>
    <property type="match status" value="2"/>
</dbReference>
<keyword evidence="7" id="KW-0496">Mitochondrion</keyword>
<comment type="caution">
    <text evidence="12">The sequence shown here is derived from an EMBL/GenBank/DDBJ whole genome shotgun (WGS) entry which is preliminary data.</text>
</comment>
<keyword evidence="6" id="KW-1133">Transmembrane helix</keyword>
<dbReference type="GO" id="GO:0031966">
    <property type="term" value="C:mitochondrial membrane"/>
    <property type="evidence" value="ECO:0007669"/>
    <property type="project" value="UniProtKB-SubCell"/>
</dbReference>
<name>A0A8H7SEV6_9FUNG</name>
<keyword evidence="4 9" id="KW-0812">Transmembrane</keyword>
<dbReference type="InterPro" id="IPR018108">
    <property type="entry name" value="MCP_transmembrane"/>
</dbReference>
<dbReference type="PROSITE" id="PS50920">
    <property type="entry name" value="SOLCAR"/>
    <property type="match status" value="3"/>
</dbReference>
<feature type="repeat" description="Solcar" evidence="9">
    <location>
        <begin position="263"/>
        <end position="352"/>
    </location>
</feature>
<reference evidence="12 13" key="1">
    <citation type="submission" date="2020-12" db="EMBL/GenBank/DDBJ databases">
        <title>Metabolic potential, ecology and presence of endohyphal bacteria is reflected in genomic diversity of Mucoromycotina.</title>
        <authorList>
            <person name="Muszewska A."/>
            <person name="Okrasinska A."/>
            <person name="Steczkiewicz K."/>
            <person name="Drgas O."/>
            <person name="Orlowska M."/>
            <person name="Perlinska-Lenart U."/>
            <person name="Aleksandrzak-Piekarczyk T."/>
            <person name="Szatraj K."/>
            <person name="Zielenkiewicz U."/>
            <person name="Pilsyk S."/>
            <person name="Malc E."/>
            <person name="Mieczkowski P."/>
            <person name="Kruszewska J.S."/>
            <person name="Biernat P."/>
            <person name="Pawlowska J."/>
        </authorList>
    </citation>
    <scope>NUCLEOTIDE SEQUENCE [LARGE SCALE GENOMIC DNA]</scope>
    <source>
        <strain evidence="12 13">CBS 142.35</strain>
    </source>
</reference>
<dbReference type="Pfam" id="PF00153">
    <property type="entry name" value="Mito_carr"/>
    <property type="match status" value="3"/>
</dbReference>
<proteinExistence type="inferred from homology"/>
<keyword evidence="3 10" id="KW-0813">Transport</keyword>
<dbReference type="SUPFAM" id="SSF103506">
    <property type="entry name" value="Mitochondrial carrier"/>
    <property type="match status" value="1"/>
</dbReference>
<dbReference type="PANTHER" id="PTHR45624">
    <property type="entry name" value="MITOCHONDRIAL BASIC AMINO ACIDS TRANSPORTER-RELATED"/>
    <property type="match status" value="1"/>
</dbReference>
<evidence type="ECO:0000256" key="10">
    <source>
        <dbReference type="RuleBase" id="RU000488"/>
    </source>
</evidence>
<sequence>MEHSQQNQTLTTAASQLSTPSPVVLPQEKLPKSNLRRQLDDLLYGSIAGMVGKFVEYPFDTIKVRLQTQPLDRPYFNGPWHCFKCTIKQEGLRGLFTGMASPMVGSMVENAALFVGYRQVQRLIREYSATAEERVAMSQMAEANLPPLSLPQLVLAGTASGAMASFVLTPVELVKCKLQVQLAESTGAAIAGNQNTTTRSIRYRGPMHVISYTLKNQGLSGFYRGYLATLIREAGGGAFWFGVYEYACAVMMRRRNTTNKKDLSAAELMLAGGLGGAGYNLSFYPVDVIKSHMQTDQELLGSARPRSFIQTTREVYAGAGIKGFYRGCGITVARSLPTSAIIFLTYETLSDYFG</sequence>
<evidence type="ECO:0000256" key="8">
    <source>
        <dbReference type="ARBA" id="ARBA00023136"/>
    </source>
</evidence>
<dbReference type="InterPro" id="IPR050567">
    <property type="entry name" value="Mitochondrial_Carrier"/>
</dbReference>